<dbReference type="Proteomes" id="UP000485058">
    <property type="component" value="Unassembled WGS sequence"/>
</dbReference>
<feature type="non-terminal residue" evidence="1">
    <location>
        <position position="299"/>
    </location>
</feature>
<gene>
    <name evidence="1" type="ORF">HaLaN_08411</name>
</gene>
<organism evidence="1 2">
    <name type="scientific">Haematococcus lacustris</name>
    <name type="common">Green alga</name>
    <name type="synonym">Haematococcus pluvialis</name>
    <dbReference type="NCBI Taxonomy" id="44745"/>
    <lineage>
        <taxon>Eukaryota</taxon>
        <taxon>Viridiplantae</taxon>
        <taxon>Chlorophyta</taxon>
        <taxon>core chlorophytes</taxon>
        <taxon>Chlorophyceae</taxon>
        <taxon>CS clade</taxon>
        <taxon>Chlamydomonadales</taxon>
        <taxon>Haematococcaceae</taxon>
        <taxon>Haematococcus</taxon>
    </lineage>
</organism>
<keyword evidence="2" id="KW-1185">Reference proteome</keyword>
<evidence type="ECO:0000313" key="2">
    <source>
        <dbReference type="Proteomes" id="UP000485058"/>
    </source>
</evidence>
<proteinExistence type="predicted"/>
<reference evidence="1 2" key="1">
    <citation type="submission" date="2020-02" db="EMBL/GenBank/DDBJ databases">
        <title>Draft genome sequence of Haematococcus lacustris strain NIES-144.</title>
        <authorList>
            <person name="Morimoto D."/>
            <person name="Nakagawa S."/>
            <person name="Yoshida T."/>
            <person name="Sawayama S."/>
        </authorList>
    </citation>
    <scope>NUCLEOTIDE SEQUENCE [LARGE SCALE GENOMIC DNA]</scope>
    <source>
        <strain evidence="1 2">NIES-144</strain>
    </source>
</reference>
<comment type="caution">
    <text evidence="1">The sequence shown here is derived from an EMBL/GenBank/DDBJ whole genome shotgun (WGS) entry which is preliminary data.</text>
</comment>
<evidence type="ECO:0000313" key="1">
    <source>
        <dbReference type="EMBL" id="GFH12682.1"/>
    </source>
</evidence>
<feature type="non-terminal residue" evidence="1">
    <location>
        <position position="1"/>
    </location>
</feature>
<accession>A0A699ZB44</accession>
<name>A0A699ZB44_HAELA</name>
<sequence length="299" mass="32871">RVQLFTRFGCNACEHRVSLQLRYAGAQVIHSKNDVVDIDGGPVRKLGTLAVPAPIQHINFWHEEEAQAKAQHPEVEAAQKDEVRKRGKQEFFTTDPKFDERFQLGYNMKSNQRERAEREREKRVLMGALAREEIGPGGAHAHVAGTQPHHPDGHAVCGGRLPGDSPRWVYVWSGVAVVLYVSGSTSVLLLSLAPQQLAAEGPGTITLISSVPAPHVACMQLACTVHGVLAGQPGLHGRQAGPAHPQQLTPGAAVRPWLRRPEPPIAHGRRQTWPAYAELRLQQQLLKRNLQGNERGKLC</sequence>
<protein>
    <submittedName>
        <fullName evidence="1">Cir_N domain-containing protein</fullName>
    </submittedName>
</protein>
<dbReference type="EMBL" id="BLLF01000529">
    <property type="protein sequence ID" value="GFH12682.1"/>
    <property type="molecule type" value="Genomic_DNA"/>
</dbReference>
<dbReference type="AlphaFoldDB" id="A0A699ZB44"/>